<dbReference type="AlphaFoldDB" id="A0A0A9D0S5"/>
<sequence>MCQCFRQKLLMFELNAHCLGNGMLTRNFLFTSIASEGSPSNRISIRGARQGGRLLNPVTPRRRETLVLLVRRNGESTC</sequence>
<protein>
    <submittedName>
        <fullName evidence="1">Uncharacterized protein</fullName>
    </submittedName>
</protein>
<dbReference type="EMBL" id="GBRH01216444">
    <property type="protein sequence ID" value="JAD81451.1"/>
    <property type="molecule type" value="Transcribed_RNA"/>
</dbReference>
<proteinExistence type="predicted"/>
<reference evidence="1" key="1">
    <citation type="submission" date="2014-09" db="EMBL/GenBank/DDBJ databases">
        <authorList>
            <person name="Magalhaes I.L.F."/>
            <person name="Oliveira U."/>
            <person name="Santos F.R."/>
            <person name="Vidigal T.H.D.A."/>
            <person name="Brescovit A.D."/>
            <person name="Santos A.J."/>
        </authorList>
    </citation>
    <scope>NUCLEOTIDE SEQUENCE</scope>
    <source>
        <tissue evidence="1">Shoot tissue taken approximately 20 cm above the soil surface</tissue>
    </source>
</reference>
<evidence type="ECO:0000313" key="1">
    <source>
        <dbReference type="EMBL" id="JAD81451.1"/>
    </source>
</evidence>
<organism evidence="1">
    <name type="scientific">Arundo donax</name>
    <name type="common">Giant reed</name>
    <name type="synonym">Donax arundinaceus</name>
    <dbReference type="NCBI Taxonomy" id="35708"/>
    <lineage>
        <taxon>Eukaryota</taxon>
        <taxon>Viridiplantae</taxon>
        <taxon>Streptophyta</taxon>
        <taxon>Embryophyta</taxon>
        <taxon>Tracheophyta</taxon>
        <taxon>Spermatophyta</taxon>
        <taxon>Magnoliopsida</taxon>
        <taxon>Liliopsida</taxon>
        <taxon>Poales</taxon>
        <taxon>Poaceae</taxon>
        <taxon>PACMAD clade</taxon>
        <taxon>Arundinoideae</taxon>
        <taxon>Arundineae</taxon>
        <taxon>Arundo</taxon>
    </lineage>
</organism>
<name>A0A0A9D0S5_ARUDO</name>
<reference evidence="1" key="2">
    <citation type="journal article" date="2015" name="Data Brief">
        <title>Shoot transcriptome of the giant reed, Arundo donax.</title>
        <authorList>
            <person name="Barrero R.A."/>
            <person name="Guerrero F.D."/>
            <person name="Moolhuijzen P."/>
            <person name="Goolsby J.A."/>
            <person name="Tidwell J."/>
            <person name="Bellgard S.E."/>
            <person name="Bellgard M.I."/>
        </authorList>
    </citation>
    <scope>NUCLEOTIDE SEQUENCE</scope>
    <source>
        <tissue evidence="1">Shoot tissue taken approximately 20 cm above the soil surface</tissue>
    </source>
</reference>
<accession>A0A0A9D0S5</accession>